<evidence type="ECO:0000313" key="3">
    <source>
        <dbReference type="Proteomes" id="UP000197065"/>
    </source>
</evidence>
<evidence type="ECO:0000313" key="2">
    <source>
        <dbReference type="EMBL" id="SNB74027.1"/>
    </source>
</evidence>
<protein>
    <submittedName>
        <fullName evidence="2">Uncharacterized protein</fullName>
    </submittedName>
</protein>
<name>A0A212RNB4_9PROT</name>
<dbReference type="AlphaFoldDB" id="A0A212RNB4"/>
<proteinExistence type="predicted"/>
<gene>
    <name evidence="2" type="ORF">SAMN07250955_11162</name>
</gene>
<dbReference type="EMBL" id="FYEH01000011">
    <property type="protein sequence ID" value="SNB74027.1"/>
    <property type="molecule type" value="Genomic_DNA"/>
</dbReference>
<accession>A0A212RNB4</accession>
<feature type="region of interest" description="Disordered" evidence="1">
    <location>
        <begin position="12"/>
        <end position="31"/>
    </location>
</feature>
<sequence>MAALVLAACAHPSGTTTPEGTPEAATERAGPGVDRQACLAALERQSALTRGKVASLLRLPSLEDYPAGVCDHALAGLDAGRIGGEDGLGLMHGLPSVAVVALFNPLARADARPLPKLAD</sequence>
<dbReference type="RefSeq" id="WP_088562265.1">
    <property type="nucleotide sequence ID" value="NZ_FYEH01000011.1"/>
</dbReference>
<evidence type="ECO:0000256" key="1">
    <source>
        <dbReference type="SAM" id="MobiDB-lite"/>
    </source>
</evidence>
<organism evidence="2 3">
    <name type="scientific">Arboricoccus pini</name>
    <dbReference type="NCBI Taxonomy" id="1963835"/>
    <lineage>
        <taxon>Bacteria</taxon>
        <taxon>Pseudomonadati</taxon>
        <taxon>Pseudomonadota</taxon>
        <taxon>Alphaproteobacteria</taxon>
        <taxon>Geminicoccales</taxon>
        <taxon>Geminicoccaceae</taxon>
        <taxon>Arboricoccus</taxon>
    </lineage>
</organism>
<feature type="compositionally biased region" description="Low complexity" evidence="1">
    <location>
        <begin position="12"/>
        <end position="30"/>
    </location>
</feature>
<dbReference type="Proteomes" id="UP000197065">
    <property type="component" value="Unassembled WGS sequence"/>
</dbReference>
<reference evidence="2 3" key="1">
    <citation type="submission" date="2017-06" db="EMBL/GenBank/DDBJ databases">
        <authorList>
            <person name="Kim H.J."/>
            <person name="Triplett B.A."/>
        </authorList>
    </citation>
    <scope>NUCLEOTIDE SEQUENCE [LARGE SCALE GENOMIC DNA]</scope>
    <source>
        <strain evidence="2 3">B29T1</strain>
    </source>
</reference>
<keyword evidence="3" id="KW-1185">Reference proteome</keyword>